<protein>
    <submittedName>
        <fullName evidence="2">Uncharacterized protein</fullName>
    </submittedName>
</protein>
<evidence type="ECO:0000313" key="3">
    <source>
        <dbReference type="Proteomes" id="UP001642484"/>
    </source>
</evidence>
<keyword evidence="3" id="KW-1185">Reference proteome</keyword>
<organism evidence="2 3">
    <name type="scientific">Durusdinium trenchii</name>
    <dbReference type="NCBI Taxonomy" id="1381693"/>
    <lineage>
        <taxon>Eukaryota</taxon>
        <taxon>Sar</taxon>
        <taxon>Alveolata</taxon>
        <taxon>Dinophyceae</taxon>
        <taxon>Suessiales</taxon>
        <taxon>Symbiodiniaceae</taxon>
        <taxon>Durusdinium</taxon>
    </lineage>
</organism>
<dbReference type="Proteomes" id="UP001642484">
    <property type="component" value="Unassembled WGS sequence"/>
</dbReference>
<evidence type="ECO:0000256" key="1">
    <source>
        <dbReference type="SAM" id="MobiDB-lite"/>
    </source>
</evidence>
<accession>A0ABP0HHI2</accession>
<feature type="region of interest" description="Disordered" evidence="1">
    <location>
        <begin position="138"/>
        <end position="172"/>
    </location>
</feature>
<sequence>MDEAELNSLVVKAVLKALPVRWVPSRSFLTASVQIVQSLVDAWLAVQSSSEFQDLKQARSLYLPLLASLVGDACATAWWQDAEEFQVPTSAPRRELLQAIATILGRGRSLPGNEAGGAWVCCALEDLVGSTVVALTAKATPRPTTGRPPSRQRPPTSDFRPPSRVGGATGTKFQQGMDRLDRFKLLGIKHFVTAAKADPDLQNCPLVATCLADVATGLAPYLEVEFLLGSVAYRDRLVAWASQEGQGQEGPGFQEAISQAMKVSSASVAGQPGQDPSGPLRQTGPLRLAQRKVSQEKPGPSAESTDRRSGRRSSWLPQAFVQSFNAEGEEVEGVEGVEDEGAADHVPKPESDCAKRDYIGRSTFVDLMGNGFGHAERAFVQSATSISCGLWVCSSLPGGQKQI</sequence>
<feature type="region of interest" description="Disordered" evidence="1">
    <location>
        <begin position="263"/>
        <end position="313"/>
    </location>
</feature>
<proteinExistence type="predicted"/>
<reference evidence="2 3" key="1">
    <citation type="submission" date="2024-02" db="EMBL/GenBank/DDBJ databases">
        <authorList>
            <person name="Chen Y."/>
            <person name="Shah S."/>
            <person name="Dougan E. K."/>
            <person name="Thang M."/>
            <person name="Chan C."/>
        </authorList>
    </citation>
    <scope>NUCLEOTIDE SEQUENCE [LARGE SCALE GENOMIC DNA]</scope>
</reference>
<evidence type="ECO:0000313" key="2">
    <source>
        <dbReference type="EMBL" id="CAK8989669.1"/>
    </source>
</evidence>
<feature type="compositionally biased region" description="Low complexity" evidence="1">
    <location>
        <begin position="140"/>
        <end position="156"/>
    </location>
</feature>
<comment type="caution">
    <text evidence="2">The sequence shown here is derived from an EMBL/GenBank/DDBJ whole genome shotgun (WGS) entry which is preliminary data.</text>
</comment>
<name>A0ABP0HHI2_9DINO</name>
<dbReference type="EMBL" id="CAXAMN010000592">
    <property type="protein sequence ID" value="CAK8989669.1"/>
    <property type="molecule type" value="Genomic_DNA"/>
</dbReference>
<gene>
    <name evidence="2" type="ORF">CCMP2556_LOCUS1748</name>
</gene>